<evidence type="ECO:0000313" key="2">
    <source>
        <dbReference type="EMBL" id="PYI36784.1"/>
    </source>
</evidence>
<sequence>MRYQQDCAAGVYSTVRFPRTPAPTLKQNASNSKHPTSSADVHNTTSTLEACYSYLIRESICGVWWNVNLCLERTDQSRNLTFVFIRSGAGELACSNKSRVWQSVPMQRNPKAYHLKHGHKSKFPLLVKLTRTRILLSRPLSLCSMRSEILEHLNQLEKKLGIPGPIMRLIALTRCMHYCCCEHCIQNAFSPNQTTPRAIS</sequence>
<gene>
    <name evidence="2" type="ORF">BP00DRAFT_3480</name>
</gene>
<proteinExistence type="predicted"/>
<evidence type="ECO:0000256" key="1">
    <source>
        <dbReference type="SAM" id="MobiDB-lite"/>
    </source>
</evidence>
<dbReference type="AlphaFoldDB" id="A0A2V5IRA8"/>
<dbReference type="Proteomes" id="UP000248817">
    <property type="component" value="Unassembled WGS sequence"/>
</dbReference>
<feature type="region of interest" description="Disordered" evidence="1">
    <location>
        <begin position="22"/>
        <end position="41"/>
    </location>
</feature>
<feature type="compositionally biased region" description="Polar residues" evidence="1">
    <location>
        <begin position="25"/>
        <end position="41"/>
    </location>
</feature>
<keyword evidence="3" id="KW-1185">Reference proteome</keyword>
<protein>
    <submittedName>
        <fullName evidence="2">Uncharacterized protein</fullName>
    </submittedName>
</protein>
<dbReference type="EMBL" id="KZ825463">
    <property type="protein sequence ID" value="PYI36784.1"/>
    <property type="molecule type" value="Genomic_DNA"/>
</dbReference>
<reference evidence="2 3" key="1">
    <citation type="submission" date="2018-02" db="EMBL/GenBank/DDBJ databases">
        <title>The genomes of Aspergillus section Nigri reveals drivers in fungal speciation.</title>
        <authorList>
            <consortium name="DOE Joint Genome Institute"/>
            <person name="Vesth T.C."/>
            <person name="Nybo J."/>
            <person name="Theobald S."/>
            <person name="Brandl J."/>
            <person name="Frisvad J.C."/>
            <person name="Nielsen K.F."/>
            <person name="Lyhne E.K."/>
            <person name="Kogle M.E."/>
            <person name="Kuo A."/>
            <person name="Riley R."/>
            <person name="Clum A."/>
            <person name="Nolan M."/>
            <person name="Lipzen A."/>
            <person name="Salamov A."/>
            <person name="Henrissat B."/>
            <person name="Wiebenga A."/>
            <person name="De vries R.P."/>
            <person name="Grigoriev I.V."/>
            <person name="Mortensen U.H."/>
            <person name="Andersen M.R."/>
            <person name="Baker S.E."/>
        </authorList>
    </citation>
    <scope>NUCLEOTIDE SEQUENCE [LARGE SCALE GENOMIC DNA]</scope>
    <source>
        <strain evidence="2 3">CBS 114.80</strain>
    </source>
</reference>
<name>A0A2V5IRA8_9EURO</name>
<evidence type="ECO:0000313" key="3">
    <source>
        <dbReference type="Proteomes" id="UP000248817"/>
    </source>
</evidence>
<organism evidence="2 3">
    <name type="scientific">Aspergillus indologenus CBS 114.80</name>
    <dbReference type="NCBI Taxonomy" id="1450541"/>
    <lineage>
        <taxon>Eukaryota</taxon>
        <taxon>Fungi</taxon>
        <taxon>Dikarya</taxon>
        <taxon>Ascomycota</taxon>
        <taxon>Pezizomycotina</taxon>
        <taxon>Eurotiomycetes</taxon>
        <taxon>Eurotiomycetidae</taxon>
        <taxon>Eurotiales</taxon>
        <taxon>Aspergillaceae</taxon>
        <taxon>Aspergillus</taxon>
        <taxon>Aspergillus subgen. Circumdati</taxon>
    </lineage>
</organism>
<accession>A0A2V5IRA8</accession>